<dbReference type="EMBL" id="CM002295">
    <property type="protein sequence ID" value="ESW12706.1"/>
    <property type="molecule type" value="Genomic_DNA"/>
</dbReference>
<keyword evidence="1" id="KW-0812">Transmembrane</keyword>
<evidence type="ECO:0000313" key="3">
    <source>
        <dbReference type="Proteomes" id="UP000000226"/>
    </source>
</evidence>
<dbReference type="Gramene" id="ESW12706">
    <property type="protein sequence ID" value="ESW12706"/>
    <property type="gene ID" value="PHAVU_008G1354000g"/>
</dbReference>
<reference evidence="3" key="1">
    <citation type="journal article" date="2014" name="Nat. Genet.">
        <title>A reference genome for common bean and genome-wide analysis of dual domestications.</title>
        <authorList>
            <person name="Schmutz J."/>
            <person name="McClean P.E."/>
            <person name="Mamidi S."/>
            <person name="Wu G.A."/>
            <person name="Cannon S.B."/>
            <person name="Grimwood J."/>
            <person name="Jenkins J."/>
            <person name="Shu S."/>
            <person name="Song Q."/>
            <person name="Chavarro C."/>
            <person name="Torres-Torres M."/>
            <person name="Geffroy V."/>
            <person name="Moghaddam S.M."/>
            <person name="Gao D."/>
            <person name="Abernathy B."/>
            <person name="Barry K."/>
            <person name="Blair M."/>
            <person name="Brick M.A."/>
            <person name="Chovatia M."/>
            <person name="Gepts P."/>
            <person name="Goodstein D.M."/>
            <person name="Gonzales M."/>
            <person name="Hellsten U."/>
            <person name="Hyten D.L."/>
            <person name="Jia G."/>
            <person name="Kelly J.D."/>
            <person name="Kudrna D."/>
            <person name="Lee R."/>
            <person name="Richard M.M."/>
            <person name="Miklas P.N."/>
            <person name="Osorno J.M."/>
            <person name="Rodrigues J."/>
            <person name="Thareau V."/>
            <person name="Urrea C.A."/>
            <person name="Wang M."/>
            <person name="Yu Y."/>
            <person name="Zhang M."/>
            <person name="Wing R.A."/>
            <person name="Cregan P.B."/>
            <person name="Rokhsar D.S."/>
            <person name="Jackson S.A."/>
        </authorList>
    </citation>
    <scope>NUCLEOTIDE SEQUENCE [LARGE SCALE GENOMIC DNA]</scope>
    <source>
        <strain evidence="3">cv. G19833</strain>
    </source>
</reference>
<evidence type="ECO:0000313" key="2">
    <source>
        <dbReference type="EMBL" id="ESW12706.1"/>
    </source>
</evidence>
<dbReference type="AlphaFoldDB" id="V7B8C0"/>
<name>V7B8C0_PHAVU</name>
<protein>
    <submittedName>
        <fullName evidence="2">Uncharacterized protein</fullName>
    </submittedName>
</protein>
<feature type="transmembrane region" description="Helical" evidence="1">
    <location>
        <begin position="28"/>
        <end position="50"/>
    </location>
</feature>
<dbReference type="Proteomes" id="UP000000226">
    <property type="component" value="Chromosome 8"/>
</dbReference>
<keyword evidence="3" id="KW-1185">Reference proteome</keyword>
<organism evidence="2 3">
    <name type="scientific">Phaseolus vulgaris</name>
    <name type="common">Kidney bean</name>
    <name type="synonym">French bean</name>
    <dbReference type="NCBI Taxonomy" id="3885"/>
    <lineage>
        <taxon>Eukaryota</taxon>
        <taxon>Viridiplantae</taxon>
        <taxon>Streptophyta</taxon>
        <taxon>Embryophyta</taxon>
        <taxon>Tracheophyta</taxon>
        <taxon>Spermatophyta</taxon>
        <taxon>Magnoliopsida</taxon>
        <taxon>eudicotyledons</taxon>
        <taxon>Gunneridae</taxon>
        <taxon>Pentapetalae</taxon>
        <taxon>rosids</taxon>
        <taxon>fabids</taxon>
        <taxon>Fabales</taxon>
        <taxon>Fabaceae</taxon>
        <taxon>Papilionoideae</taxon>
        <taxon>50 kb inversion clade</taxon>
        <taxon>NPAAA clade</taxon>
        <taxon>indigoferoid/millettioid clade</taxon>
        <taxon>Phaseoleae</taxon>
        <taxon>Phaseolus</taxon>
    </lineage>
</organism>
<evidence type="ECO:0000256" key="1">
    <source>
        <dbReference type="SAM" id="Phobius"/>
    </source>
</evidence>
<feature type="non-terminal residue" evidence="2">
    <location>
        <position position="1"/>
    </location>
</feature>
<keyword evidence="1" id="KW-1133">Transmembrane helix</keyword>
<proteinExistence type="predicted"/>
<sequence>GLEFIIAEARRYGTKLVLSLVNNYDNSFGYLHGWLVFLPSMFRIGLYLFVTR</sequence>
<gene>
    <name evidence="2" type="ORF">PHAVU_008G1354000g</name>
</gene>
<accession>V7B8C0</accession>
<keyword evidence="1" id="KW-0472">Membrane</keyword>